<comment type="caution">
    <text evidence="6">The sequence shown here is derived from an EMBL/GenBank/DDBJ whole genome shotgun (WGS) entry which is preliminary data.</text>
</comment>
<feature type="domain" description="DUF3417" evidence="5">
    <location>
        <begin position="11"/>
        <end position="114"/>
    </location>
</feature>
<dbReference type="InterPro" id="IPR024517">
    <property type="entry name" value="Glycogen_phosphorylase_DUF3417"/>
</dbReference>
<evidence type="ECO:0000313" key="6">
    <source>
        <dbReference type="EMBL" id="GEO84216.1"/>
    </source>
</evidence>
<dbReference type="GO" id="GO:0030170">
    <property type="term" value="F:pyridoxal phosphate binding"/>
    <property type="evidence" value="ECO:0007669"/>
    <property type="project" value="InterPro"/>
</dbReference>
<dbReference type="AlphaFoldDB" id="A0A512HFH8"/>
<dbReference type="EMBL" id="BJZP01000004">
    <property type="protein sequence ID" value="GEO84216.1"/>
    <property type="molecule type" value="Genomic_DNA"/>
</dbReference>
<comment type="catalytic activity">
    <reaction evidence="1">
        <text>[(1-&gt;4)-alpha-D-glucosyl](n) + phosphate = [(1-&gt;4)-alpha-D-glucosyl](n-1) + alpha-D-glucose 1-phosphate</text>
        <dbReference type="Rhea" id="RHEA:41732"/>
        <dbReference type="Rhea" id="RHEA-COMP:9584"/>
        <dbReference type="Rhea" id="RHEA-COMP:9586"/>
        <dbReference type="ChEBI" id="CHEBI:15444"/>
        <dbReference type="ChEBI" id="CHEBI:43474"/>
        <dbReference type="ChEBI" id="CHEBI:58601"/>
        <dbReference type="EC" id="2.4.1.1"/>
    </reaction>
</comment>
<dbReference type="PANTHER" id="PTHR42655">
    <property type="entry name" value="GLYCOGEN PHOSPHORYLASE"/>
    <property type="match status" value="1"/>
</dbReference>
<evidence type="ECO:0000256" key="2">
    <source>
        <dbReference type="ARBA" id="ARBA00006047"/>
    </source>
</evidence>
<dbReference type="SUPFAM" id="SSF53756">
    <property type="entry name" value="UDP-Glycosyltransferase/glycogen phosphorylase"/>
    <property type="match status" value="1"/>
</dbReference>
<dbReference type="Pfam" id="PF11897">
    <property type="entry name" value="DUF3417"/>
    <property type="match status" value="1"/>
</dbReference>
<dbReference type="Gene3D" id="3.40.50.2000">
    <property type="entry name" value="Glycogen Phosphorylase B"/>
    <property type="match status" value="3"/>
</dbReference>
<dbReference type="Pfam" id="PF00343">
    <property type="entry name" value="Phosphorylase"/>
    <property type="match status" value="1"/>
</dbReference>
<dbReference type="InterPro" id="IPR052182">
    <property type="entry name" value="Glycogen/Maltodextrin_Phosph"/>
</dbReference>
<keyword evidence="3" id="KW-0021">Allosteric enzyme</keyword>
<organism evidence="6 7">
    <name type="scientific">Ciceribacter naphthalenivorans</name>
    <dbReference type="NCBI Taxonomy" id="1118451"/>
    <lineage>
        <taxon>Bacteria</taxon>
        <taxon>Pseudomonadati</taxon>
        <taxon>Pseudomonadota</taxon>
        <taxon>Alphaproteobacteria</taxon>
        <taxon>Hyphomicrobiales</taxon>
        <taxon>Rhizobiaceae</taxon>
        <taxon>Ciceribacter</taxon>
    </lineage>
</organism>
<dbReference type="RefSeq" id="WP_210245731.1">
    <property type="nucleotide sequence ID" value="NZ_BJZP01000004.1"/>
</dbReference>
<dbReference type="InterPro" id="IPR000811">
    <property type="entry name" value="Glyco_trans_35"/>
</dbReference>
<dbReference type="GO" id="GO:0008184">
    <property type="term" value="F:glycogen phosphorylase activity"/>
    <property type="evidence" value="ECO:0007669"/>
    <property type="project" value="InterPro"/>
</dbReference>
<evidence type="ECO:0000259" key="5">
    <source>
        <dbReference type="Pfam" id="PF11897"/>
    </source>
</evidence>
<reference evidence="6 7" key="1">
    <citation type="submission" date="2019-07" db="EMBL/GenBank/DDBJ databases">
        <title>Whole genome shotgun sequence of Rhizobium naphthalenivorans NBRC 107585.</title>
        <authorList>
            <person name="Hosoyama A."/>
            <person name="Uohara A."/>
            <person name="Ohji S."/>
            <person name="Ichikawa N."/>
        </authorList>
    </citation>
    <scope>NUCLEOTIDE SEQUENCE [LARGE SCALE GENOMIC DNA]</scope>
    <source>
        <strain evidence="6 7">NBRC 107585</strain>
    </source>
</reference>
<dbReference type="NCBIfam" id="TIGR02094">
    <property type="entry name" value="more_P_ylases"/>
    <property type="match status" value="1"/>
</dbReference>
<sequence>MRERTEFDEGFDALRELAFDLRWSWNHSQDVLWRQLDAEMWDLNRNPWAILRTVSHDRIRELLAEQEFSKTLYDILAEHRETRLSPAWFQRAHPTEPLRTVAYFSAEFMLDEALPIYSGGLGNVAGDQLKAASDLGVPVVGVGLLYAQGYFRQTISPDGWQEALYPVNEPEQLPLRPLREPSGEWLRLEIEFPGCTLLARTWEVQVGRTKLYLLDMNDPANSPAHRCITSELYGGGPETRLKQEIVLGIGGWRLLRAIGLDPQVCHLNEGHAAFAALERARYFMQENGVPFSEALMATRAGNLFTTHTAVTAGFDRFSPELMTKFFKSYAEDHLGIPVDGLLALGRRDASDKAEPFNMAYLAVRASGAVNAVSALHEHVSKKIFQPLFPDWPAVEVPVGHVTNGVHVPTWDSAAADALWTEATGKGRWCGDQTGLATAIRAVSADKLWDLRTESRRDLIEKVRACHARQLAEDGACESDIEEARSIFDASILTLGFARRFATYKRPNLLLHDPERLARILTNDKRPVQLILAGKAHPQDTQGQALIKLWSDFARRADVRSSVVFLRDYNMLQAQWLIQGVDVWVNTPLRPWEASGTSGMKVLANGGLNLSEIDGWWAEAFSPDIGWAIGDGAEHGSDPNLDEREADELYEHLEKDIVPEFYERDEQGMPVRWIARIRESMARLTPQFSANRAVRDYTEMFYLPAAESYAARSAKTAGTATAHTLCRWRAELSRKWPHVHFGDVRSISSGDEHLFSVEVYLGDLAPDAVHVELYADAVASEPPFKMVMARQQPLSQSGGVSLYLASAPASRPASDFTPRIVPFHSFARIPLEAGNILWQR</sequence>
<proteinExistence type="inferred from homology"/>
<dbReference type="InterPro" id="IPR011834">
    <property type="entry name" value="Agluc_phsphrylas"/>
</dbReference>
<evidence type="ECO:0000313" key="7">
    <source>
        <dbReference type="Proteomes" id="UP000321717"/>
    </source>
</evidence>
<evidence type="ECO:0000256" key="1">
    <source>
        <dbReference type="ARBA" id="ARBA00001275"/>
    </source>
</evidence>
<evidence type="ECO:0000256" key="3">
    <source>
        <dbReference type="ARBA" id="ARBA00022533"/>
    </source>
</evidence>
<dbReference type="PANTHER" id="PTHR42655:SF1">
    <property type="entry name" value="GLYCOGEN PHOSPHORYLASE"/>
    <property type="match status" value="1"/>
</dbReference>
<dbReference type="GO" id="GO:0005975">
    <property type="term" value="P:carbohydrate metabolic process"/>
    <property type="evidence" value="ECO:0007669"/>
    <property type="project" value="InterPro"/>
</dbReference>
<protein>
    <submittedName>
        <fullName evidence="6">Alpha-glucan phosphorylase</fullName>
    </submittedName>
</protein>
<keyword evidence="7" id="KW-1185">Reference proteome</keyword>
<gene>
    <name evidence="6" type="ORF">RNA01_11480</name>
</gene>
<keyword evidence="4" id="KW-0663">Pyridoxal phosphate</keyword>
<comment type="similarity">
    <text evidence="2">Belongs to the glycogen phosphorylase family.</text>
</comment>
<dbReference type="Proteomes" id="UP000321717">
    <property type="component" value="Unassembled WGS sequence"/>
</dbReference>
<evidence type="ECO:0000256" key="4">
    <source>
        <dbReference type="PIRSR" id="PIRSR000460-1"/>
    </source>
</evidence>
<feature type="modified residue" description="N6-(pyridoxal phosphate)lysine" evidence="4">
    <location>
        <position position="600"/>
    </location>
</feature>
<name>A0A512HFH8_9HYPH</name>
<accession>A0A512HFH8</accession>
<dbReference type="PIRSF" id="PIRSF000460">
    <property type="entry name" value="Pprylas_GlgP"/>
    <property type="match status" value="1"/>
</dbReference>